<organism evidence="3">
    <name type="scientific">hydrothermal vent metagenome</name>
    <dbReference type="NCBI Taxonomy" id="652676"/>
    <lineage>
        <taxon>unclassified sequences</taxon>
        <taxon>metagenomes</taxon>
        <taxon>ecological metagenomes</taxon>
    </lineage>
</organism>
<dbReference type="InterPro" id="IPR016047">
    <property type="entry name" value="M23ase_b-sheet_dom"/>
</dbReference>
<dbReference type="InterPro" id="IPR011055">
    <property type="entry name" value="Dup_hybrid_motif"/>
</dbReference>
<dbReference type="GO" id="GO:0004222">
    <property type="term" value="F:metalloendopeptidase activity"/>
    <property type="evidence" value="ECO:0007669"/>
    <property type="project" value="TreeGrafter"/>
</dbReference>
<dbReference type="CDD" id="cd12797">
    <property type="entry name" value="M23_peptidase"/>
    <property type="match status" value="1"/>
</dbReference>
<keyword evidence="1" id="KW-0732">Signal</keyword>
<evidence type="ECO:0000313" key="3">
    <source>
        <dbReference type="EMBL" id="SFV50391.1"/>
    </source>
</evidence>
<sequence length="438" mass="49686">MLIAAVVFVYNAQMFERNAPEVDLKNNGFWNLRSPLKLKIEDESGIKYYSVILQTSTGQKELSSGHFIAPTKDVSLEIKPPRDAYAIKDKKVKIIIEAHDASKWNFFNGNAAHKEYLLNVDKRRPLVSVVINSYKITRGGSALVIFKAKDANLDQLYIQTNFGKRFKVTPFHKEGYYIALLAWPIKERNFRASVVATDLAGNSVKAYVPLYLKDRNYRVSHINVTDRFLNGKVADLASQFDLTQGVDDPIERFKLVNEDIRKENEKLIHDITSKVPTEMVDDFKIHRMYPLKNAKVVAGFGDHRLYYYNGRKISESYHMGLDLASEAMAPIKPQNGGEVVFADFNGLYGNMPIIHHGLGLYTLYGHCSSLAVSKGDEVTPREVIAHTGKSGYAMGDHLHFGVLVQGIEVRPQEWMDKRWIKLNITKIIDMAKKMIDKG</sequence>
<dbReference type="Gene3D" id="2.70.70.10">
    <property type="entry name" value="Glucose Permease (Domain IIA)"/>
    <property type="match status" value="1"/>
</dbReference>
<dbReference type="Pfam" id="PF01551">
    <property type="entry name" value="Peptidase_M23"/>
    <property type="match status" value="1"/>
</dbReference>
<dbReference type="SUPFAM" id="SSF51261">
    <property type="entry name" value="Duplicated hybrid motif"/>
    <property type="match status" value="1"/>
</dbReference>
<reference evidence="3" key="1">
    <citation type="submission" date="2016-10" db="EMBL/GenBank/DDBJ databases">
        <authorList>
            <person name="de Groot N.N."/>
        </authorList>
    </citation>
    <scope>NUCLEOTIDE SEQUENCE</scope>
</reference>
<dbReference type="PANTHER" id="PTHR21666">
    <property type="entry name" value="PEPTIDASE-RELATED"/>
    <property type="match status" value="1"/>
</dbReference>
<dbReference type="InterPro" id="IPR050570">
    <property type="entry name" value="Cell_wall_metabolism_enzyme"/>
</dbReference>
<dbReference type="PANTHER" id="PTHR21666:SF289">
    <property type="entry name" value="L-ALA--D-GLU ENDOPEPTIDASE"/>
    <property type="match status" value="1"/>
</dbReference>
<evidence type="ECO:0000256" key="1">
    <source>
        <dbReference type="ARBA" id="ARBA00022729"/>
    </source>
</evidence>
<gene>
    <name evidence="3" type="ORF">MNB_SM-7-1074</name>
</gene>
<name>A0A1W1B9V6_9ZZZZ</name>
<proteinExistence type="predicted"/>
<protein>
    <submittedName>
        <fullName evidence="3">Peptidase, M23/M37 family</fullName>
    </submittedName>
</protein>
<feature type="domain" description="M23ase beta-sheet core" evidence="2">
    <location>
        <begin position="317"/>
        <end position="411"/>
    </location>
</feature>
<accession>A0A1W1B9V6</accession>
<evidence type="ECO:0000259" key="2">
    <source>
        <dbReference type="Pfam" id="PF01551"/>
    </source>
</evidence>
<dbReference type="AlphaFoldDB" id="A0A1W1B9V6"/>
<dbReference type="EMBL" id="FPHB01000011">
    <property type="protein sequence ID" value="SFV50391.1"/>
    <property type="molecule type" value="Genomic_DNA"/>
</dbReference>